<dbReference type="SUPFAM" id="SSF56935">
    <property type="entry name" value="Porins"/>
    <property type="match status" value="1"/>
</dbReference>
<evidence type="ECO:0000256" key="9">
    <source>
        <dbReference type="ARBA" id="ARBA00023237"/>
    </source>
</evidence>
<gene>
    <name evidence="15" type="ORF">GK091_14060</name>
</gene>
<protein>
    <submittedName>
        <fullName evidence="15">SusC/RagA family TonB-linked outer membrane protein</fullName>
    </submittedName>
</protein>
<evidence type="ECO:0000256" key="10">
    <source>
        <dbReference type="PROSITE-ProRule" id="PRU01360"/>
    </source>
</evidence>
<dbReference type="GO" id="GO:0044718">
    <property type="term" value="P:siderophore transmembrane transport"/>
    <property type="evidence" value="ECO:0007669"/>
    <property type="project" value="TreeGrafter"/>
</dbReference>
<keyword evidence="5 12" id="KW-0732">Signal</keyword>
<feature type="chain" id="PRO_5026754319" evidence="12">
    <location>
        <begin position="29"/>
        <end position="1032"/>
    </location>
</feature>
<evidence type="ECO:0000256" key="4">
    <source>
        <dbReference type="ARBA" id="ARBA00022692"/>
    </source>
</evidence>
<keyword evidence="4 10" id="KW-0812">Transmembrane</keyword>
<evidence type="ECO:0000259" key="14">
    <source>
        <dbReference type="Pfam" id="PF07715"/>
    </source>
</evidence>
<keyword evidence="3 10" id="KW-1134">Transmembrane beta strand</keyword>
<comment type="similarity">
    <text evidence="10 11">Belongs to the TonB-dependent receptor family.</text>
</comment>
<sequence length="1032" mass="111657">MNCTLLPWQARLGKLLTLFLLLSVPAMAQTISGKVTNVGDGASLPGVTIVEKGSTKGTVTDSEGNYTLRLSGPQATVIFSYIGFVAQEVGAAGRSVINVALKEDATQLGEVVVTALGITKDKKALAYSVSEVKGSEFTQARENNVANALSGKIAGVNATGLSTGPGGSSRIIIRGNGSLTGDNQPLYVINGMPIDNTVPGGSATPNGGQGNVDRGDGIAGINPDDIESISVLKGGTAAALYGSRAANGVILITTKKGKAQRGIGVEYNSTFTMDNVAVFPDWQYEYGQGDGAAKPTTQAQGIAWGRRSWGAKIDGSDFVAADGKTHPYTAQKNNLKNFYQTGKTFTNTLAFTGGNEKVNYRFSLSDLDAKGILPTNTYNRKTGNLNVNGAFGERITIEALAQYTLETGHNKTGAGDALGNPNWTPYMIGNTSDIRWLSPGYDANGNEIAWNDADIASNSYFVVNKFKQDDSKNRFIGQVGLTYKLLKNLSVKGTASRDFYNYNYTYILPTGTRYIPNGQYSQLKTDVSETNSMLTANYNTTFGHFGLSALAGLNRRDFRYNQLNTSGQTFIIPYFYSSTNLATTSTIPLNQRTETNSAFGSVDLDYKGVAFLTMTGRQDWFSTLSPQNNTIFYPSVGGSFVLSQAIQLPRVIDYAKVRASWAQVGGATPDPYVINLTYSMVPSSGQPLQNVTSNAITNAGLKPLTSTTFEVGMDLQFFGKKLGLDLTYYNRATTNDIVQTSISPTSGYNSVYLNVGKLNNRGLEALLTVNPIRRSNFGWNVSYNIAYNDSKVVKLADGISSMQMATSVGNWAYINSIEGRSYGTIVGTTRVRDANGNIVYDPTTGFAQKSALQELGKGVPPLTMGLTNEFKYKNFSLNVLLDGKFGNKVFSVLEVYANRMGKLKRTLDGRENGLTVTGVTASGDAYTKTIAKENLRTYYDNDKNYTELFLHDGSFVKLRQVIFSYNIPVSAIQFVRLQSASISFVARNLLTLYKQTDNFDPEQSFTNSSNQGFESLGLPRTRSYGLNLIVKF</sequence>
<dbReference type="Proteomes" id="UP000477386">
    <property type="component" value="Unassembled WGS sequence"/>
</dbReference>
<dbReference type="InterPro" id="IPR008969">
    <property type="entry name" value="CarboxyPept-like_regulatory"/>
</dbReference>
<evidence type="ECO:0000313" key="16">
    <source>
        <dbReference type="Proteomes" id="UP000477386"/>
    </source>
</evidence>
<evidence type="ECO:0000256" key="6">
    <source>
        <dbReference type="ARBA" id="ARBA00023077"/>
    </source>
</evidence>
<evidence type="ECO:0000313" key="15">
    <source>
        <dbReference type="EMBL" id="NEU68012.1"/>
    </source>
</evidence>
<reference evidence="15 16" key="1">
    <citation type="submission" date="2020-02" db="EMBL/GenBank/DDBJ databases">
        <title>Draft genome sequence of two Spirosoma agri KCTC 52727 and Spirosoma terrae KCTC 52035.</title>
        <authorList>
            <person name="Rojas J."/>
            <person name="Ambika Manirajan B."/>
            <person name="Ratering S."/>
            <person name="Suarez C."/>
            <person name="Schnell S."/>
        </authorList>
    </citation>
    <scope>NUCLEOTIDE SEQUENCE [LARGE SCALE GENOMIC DNA]</scope>
    <source>
        <strain evidence="15 16">KCTC 52727</strain>
    </source>
</reference>
<evidence type="ECO:0000256" key="5">
    <source>
        <dbReference type="ARBA" id="ARBA00022729"/>
    </source>
</evidence>
<dbReference type="Pfam" id="PF13715">
    <property type="entry name" value="CarbopepD_reg_2"/>
    <property type="match status" value="1"/>
</dbReference>
<dbReference type="InterPro" id="IPR037066">
    <property type="entry name" value="Plug_dom_sf"/>
</dbReference>
<name>A0A6M0IJN3_9BACT</name>
<comment type="subcellular location">
    <subcellularLocation>
        <location evidence="1 10">Cell outer membrane</location>
        <topology evidence="1 10">Multi-pass membrane protein</topology>
    </subcellularLocation>
</comment>
<evidence type="ECO:0000256" key="7">
    <source>
        <dbReference type="ARBA" id="ARBA00023136"/>
    </source>
</evidence>
<evidence type="ECO:0000256" key="1">
    <source>
        <dbReference type="ARBA" id="ARBA00004571"/>
    </source>
</evidence>
<dbReference type="NCBIfam" id="TIGR04057">
    <property type="entry name" value="SusC_RagA_signa"/>
    <property type="match status" value="1"/>
</dbReference>
<feature type="domain" description="TonB-dependent receptor plug" evidence="14">
    <location>
        <begin position="122"/>
        <end position="249"/>
    </location>
</feature>
<evidence type="ECO:0000256" key="8">
    <source>
        <dbReference type="ARBA" id="ARBA00023170"/>
    </source>
</evidence>
<organism evidence="15 16">
    <name type="scientific">Spirosoma agri</name>
    <dbReference type="NCBI Taxonomy" id="1987381"/>
    <lineage>
        <taxon>Bacteria</taxon>
        <taxon>Pseudomonadati</taxon>
        <taxon>Bacteroidota</taxon>
        <taxon>Cytophagia</taxon>
        <taxon>Cytophagales</taxon>
        <taxon>Cytophagaceae</taxon>
        <taxon>Spirosoma</taxon>
    </lineage>
</organism>
<keyword evidence="8" id="KW-0675">Receptor</keyword>
<dbReference type="EMBL" id="JAAGNZ010000001">
    <property type="protein sequence ID" value="NEU68012.1"/>
    <property type="molecule type" value="Genomic_DNA"/>
</dbReference>
<keyword evidence="7 10" id="KW-0472">Membrane</keyword>
<dbReference type="InterPro" id="IPR023997">
    <property type="entry name" value="TonB-dep_OMP_SusC/RagA_CS"/>
</dbReference>
<feature type="signal peptide" evidence="12">
    <location>
        <begin position="1"/>
        <end position="28"/>
    </location>
</feature>
<evidence type="ECO:0000256" key="3">
    <source>
        <dbReference type="ARBA" id="ARBA00022452"/>
    </source>
</evidence>
<evidence type="ECO:0000256" key="2">
    <source>
        <dbReference type="ARBA" id="ARBA00022448"/>
    </source>
</evidence>
<evidence type="ECO:0000259" key="13">
    <source>
        <dbReference type="Pfam" id="PF00593"/>
    </source>
</evidence>
<dbReference type="GO" id="GO:0015344">
    <property type="term" value="F:siderophore uptake transmembrane transporter activity"/>
    <property type="evidence" value="ECO:0007669"/>
    <property type="project" value="TreeGrafter"/>
</dbReference>
<dbReference type="InterPro" id="IPR036942">
    <property type="entry name" value="Beta-barrel_TonB_sf"/>
</dbReference>
<dbReference type="AlphaFoldDB" id="A0A6M0IJN3"/>
<dbReference type="GO" id="GO:0009279">
    <property type="term" value="C:cell outer membrane"/>
    <property type="evidence" value="ECO:0007669"/>
    <property type="project" value="UniProtKB-SubCell"/>
</dbReference>
<dbReference type="Pfam" id="PF07715">
    <property type="entry name" value="Plug"/>
    <property type="match status" value="1"/>
</dbReference>
<proteinExistence type="inferred from homology"/>
<dbReference type="PANTHER" id="PTHR30069">
    <property type="entry name" value="TONB-DEPENDENT OUTER MEMBRANE RECEPTOR"/>
    <property type="match status" value="1"/>
</dbReference>
<dbReference type="SUPFAM" id="SSF49464">
    <property type="entry name" value="Carboxypeptidase regulatory domain-like"/>
    <property type="match status" value="1"/>
</dbReference>
<dbReference type="InterPro" id="IPR023996">
    <property type="entry name" value="TonB-dep_OMP_SusC/RagA"/>
</dbReference>
<dbReference type="Gene3D" id="2.40.170.20">
    <property type="entry name" value="TonB-dependent receptor, beta-barrel domain"/>
    <property type="match status" value="1"/>
</dbReference>
<dbReference type="Gene3D" id="2.60.40.1120">
    <property type="entry name" value="Carboxypeptidase-like, regulatory domain"/>
    <property type="match status" value="1"/>
</dbReference>
<evidence type="ECO:0000256" key="11">
    <source>
        <dbReference type="RuleBase" id="RU003357"/>
    </source>
</evidence>
<evidence type="ECO:0000256" key="12">
    <source>
        <dbReference type="SAM" id="SignalP"/>
    </source>
</evidence>
<dbReference type="InterPro" id="IPR039426">
    <property type="entry name" value="TonB-dep_rcpt-like"/>
</dbReference>
<keyword evidence="9 10" id="KW-0998">Cell outer membrane</keyword>
<dbReference type="NCBIfam" id="TIGR04056">
    <property type="entry name" value="OMP_RagA_SusC"/>
    <property type="match status" value="1"/>
</dbReference>
<comment type="caution">
    <text evidence="15">The sequence shown here is derived from an EMBL/GenBank/DDBJ whole genome shotgun (WGS) entry which is preliminary data.</text>
</comment>
<dbReference type="Pfam" id="PF00593">
    <property type="entry name" value="TonB_dep_Rec_b-barrel"/>
    <property type="match status" value="1"/>
</dbReference>
<keyword evidence="2 10" id="KW-0813">Transport</keyword>
<dbReference type="RefSeq" id="WP_164039164.1">
    <property type="nucleotide sequence ID" value="NZ_JAAGNZ010000001.1"/>
</dbReference>
<dbReference type="InterPro" id="IPR000531">
    <property type="entry name" value="Beta-barrel_TonB"/>
</dbReference>
<dbReference type="InterPro" id="IPR012910">
    <property type="entry name" value="Plug_dom"/>
</dbReference>
<accession>A0A6M0IJN3</accession>
<keyword evidence="6 11" id="KW-0798">TonB box</keyword>
<dbReference type="PROSITE" id="PS52016">
    <property type="entry name" value="TONB_DEPENDENT_REC_3"/>
    <property type="match status" value="1"/>
</dbReference>
<feature type="domain" description="TonB-dependent receptor-like beta-barrel" evidence="13">
    <location>
        <begin position="450"/>
        <end position="803"/>
    </location>
</feature>
<dbReference type="PANTHER" id="PTHR30069:SF29">
    <property type="entry name" value="HEMOGLOBIN AND HEMOGLOBIN-HAPTOGLOBIN-BINDING PROTEIN 1-RELATED"/>
    <property type="match status" value="1"/>
</dbReference>
<keyword evidence="16" id="KW-1185">Reference proteome</keyword>
<dbReference type="Gene3D" id="2.170.130.10">
    <property type="entry name" value="TonB-dependent receptor, plug domain"/>
    <property type="match status" value="1"/>
</dbReference>